<organism evidence="1 2">
    <name type="scientific">Araneus ventricosus</name>
    <name type="common">Orbweaver spider</name>
    <name type="synonym">Epeira ventricosa</name>
    <dbReference type="NCBI Taxonomy" id="182803"/>
    <lineage>
        <taxon>Eukaryota</taxon>
        <taxon>Metazoa</taxon>
        <taxon>Ecdysozoa</taxon>
        <taxon>Arthropoda</taxon>
        <taxon>Chelicerata</taxon>
        <taxon>Arachnida</taxon>
        <taxon>Araneae</taxon>
        <taxon>Araneomorphae</taxon>
        <taxon>Entelegynae</taxon>
        <taxon>Araneoidea</taxon>
        <taxon>Araneidae</taxon>
        <taxon>Araneus</taxon>
    </lineage>
</organism>
<keyword evidence="2" id="KW-1185">Reference proteome</keyword>
<evidence type="ECO:0000313" key="1">
    <source>
        <dbReference type="EMBL" id="GBN65149.1"/>
    </source>
</evidence>
<sequence>MIECMLENGKYTGMKARESGTSYNILPKISLHPLNWVRKDNICFAEHGPFPACLKRFELAHNDFCTCGGIGTAFLNATECILTISWHLRKSAPNLVRRVVYDNGGQDERSGNGLKILIRMLCYPEFHIYH</sequence>
<protein>
    <submittedName>
        <fullName evidence="1">Uncharacterized protein</fullName>
    </submittedName>
</protein>
<dbReference type="Proteomes" id="UP000499080">
    <property type="component" value="Unassembled WGS sequence"/>
</dbReference>
<evidence type="ECO:0000313" key="2">
    <source>
        <dbReference type="Proteomes" id="UP000499080"/>
    </source>
</evidence>
<accession>A0A4Y2QPP5</accession>
<dbReference type="AlphaFoldDB" id="A0A4Y2QPP5"/>
<comment type="caution">
    <text evidence="1">The sequence shown here is derived from an EMBL/GenBank/DDBJ whole genome shotgun (WGS) entry which is preliminary data.</text>
</comment>
<gene>
    <name evidence="1" type="ORF">AVEN_104169_1</name>
</gene>
<reference evidence="1 2" key="1">
    <citation type="journal article" date="2019" name="Sci. Rep.">
        <title>Orb-weaving spider Araneus ventricosus genome elucidates the spidroin gene catalogue.</title>
        <authorList>
            <person name="Kono N."/>
            <person name="Nakamura H."/>
            <person name="Ohtoshi R."/>
            <person name="Moran D.A.P."/>
            <person name="Shinohara A."/>
            <person name="Yoshida Y."/>
            <person name="Fujiwara M."/>
            <person name="Mori M."/>
            <person name="Tomita M."/>
            <person name="Arakawa K."/>
        </authorList>
    </citation>
    <scope>NUCLEOTIDE SEQUENCE [LARGE SCALE GENOMIC DNA]</scope>
</reference>
<proteinExistence type="predicted"/>
<name>A0A4Y2QPP5_ARAVE</name>
<dbReference type="EMBL" id="BGPR01014424">
    <property type="protein sequence ID" value="GBN65149.1"/>
    <property type="molecule type" value="Genomic_DNA"/>
</dbReference>